<keyword evidence="2 6" id="KW-0547">Nucleotide-binding</keyword>
<feature type="coiled-coil region" evidence="6">
    <location>
        <begin position="474"/>
        <end position="508"/>
    </location>
</feature>
<dbReference type="SMART" id="SM00968">
    <property type="entry name" value="SMC_hinge"/>
    <property type="match status" value="1"/>
</dbReference>
<comment type="caution">
    <text evidence="8">The sequence shown here is derived from an EMBL/GenBank/DDBJ whole genome shotgun (WGS) entry which is preliminary data.</text>
</comment>
<dbReference type="GO" id="GO:0005737">
    <property type="term" value="C:cytoplasm"/>
    <property type="evidence" value="ECO:0007669"/>
    <property type="project" value="UniProtKB-SubCell"/>
</dbReference>
<dbReference type="HAMAP" id="MF_01894">
    <property type="entry name" value="Smc_prok"/>
    <property type="match status" value="1"/>
</dbReference>
<accession>A0A9D1CF90</accession>
<dbReference type="InterPro" id="IPR027417">
    <property type="entry name" value="P-loop_NTPase"/>
</dbReference>
<dbReference type="SUPFAM" id="SSF52540">
    <property type="entry name" value="P-loop containing nucleoside triphosphate hydrolases"/>
    <property type="match status" value="1"/>
</dbReference>
<keyword evidence="3 6" id="KW-0067">ATP-binding</keyword>
<dbReference type="Proteomes" id="UP000606463">
    <property type="component" value="Unassembled WGS sequence"/>
</dbReference>
<comment type="similarity">
    <text evidence="6">Belongs to the SMC family.</text>
</comment>
<feature type="coiled-coil region" evidence="6">
    <location>
        <begin position="175"/>
        <end position="437"/>
    </location>
</feature>
<keyword evidence="5 6" id="KW-0238">DNA-binding</keyword>
<keyword evidence="1 6" id="KW-0963">Cytoplasm</keyword>
<dbReference type="Gene3D" id="1.20.1060.20">
    <property type="match status" value="1"/>
</dbReference>
<comment type="subunit">
    <text evidence="6">Homodimer.</text>
</comment>
<dbReference type="GO" id="GO:0005524">
    <property type="term" value="F:ATP binding"/>
    <property type="evidence" value="ECO:0007669"/>
    <property type="project" value="UniProtKB-UniRule"/>
</dbReference>
<evidence type="ECO:0000313" key="9">
    <source>
        <dbReference type="Proteomes" id="UP000606463"/>
    </source>
</evidence>
<dbReference type="Gene3D" id="3.40.50.300">
    <property type="entry name" value="P-loop containing nucleotide triphosphate hydrolases"/>
    <property type="match status" value="2"/>
</dbReference>
<name>A0A9D1CF90_AQUAO</name>
<evidence type="ECO:0000256" key="5">
    <source>
        <dbReference type="ARBA" id="ARBA00023125"/>
    </source>
</evidence>
<dbReference type="InterPro" id="IPR024704">
    <property type="entry name" value="SMC"/>
</dbReference>
<evidence type="ECO:0000259" key="7">
    <source>
        <dbReference type="SMART" id="SM00968"/>
    </source>
</evidence>
<sequence>MVQNHTEKPKAYITKVVVEGFKSYGRKRKEIPLGDGFIAIVGPNGSGKSNIGDAISFALGLASSKVLRAKNLSYLIWSKGDKRADYALVEVHFKNGGAFPIEEEEIVFSRKVFSNGRSVFKINGKPVKERDVKELLTRVGITENTYNVVLQGDIIHFLKMTPIQRRKLIEEIAGIGEFDEKKQKALEELGELEVKLKELKLILDELRERLKVLERDKKALLEYRELSRKREEIKRKIAAKEYHRYRKGYLALREELERKEQELERNKKEKEELLKKLSQVEANLEEVESLLEPYREKLGKFQTQEEYLIKEIETLNGNLTDLLNQKGELQKRLEYLKRKLSETLQRKGEVEGKLQTLKEKQKPLEEKLKELDIELSKLEEELRSAIKGLEESEKKLKTLREEEDKKEKILRVLLREIDTLEGKITQTEENLKNLKGQKGELLRGILGNFTNEKQKWEKLIEEKEKGYNLFRERLGQIDRKLKAVREKREELSRELLKLEAKLQLSENGAVEFLKRNVKGVYGTVAELIRVGEEKYLTAVEIAGGNRLRHVVVENEETAKRCIGLLKEHNLGRITFIPINRIRATSPTFLPRVRGVIDFVYRLVDFDPHFEKAVLYVFGDTILVEDFEAAKRLGIGTYRMVTLEGELFEKGGTITGGTVKNQNLLREGFLKSRIEELRQEVTYLEKREEKLLREREKLKEKLWEEEGTINYARRKLRELENEQTNALERLKKLEERIAKGEEYLKFLKKELKEKDEKAETLQEEIVSLREEIERVNSKREEYLKTVSQSGLEDIKTRRNGLLKEISTLKGEIQRLEKTLIALQKEEENLKGKIGEIQKTIEEKGQEIEKTKLLIEEKKQKLGKVREEFKKTGENISKLIERRELLKGERDRLKGDLALLEAKGEKLSREREKLLMELTRLKENMENLLNSLGGKPLEEPKEETSLLKKLLTEIENRLSALGNVNFRAEEEYGEVFKRFREYGEKYQTLEREKKALIEFIGEIEKKKERIFKATFNAINKNFKEIFAFLSPGGKAYMEIEKPHDIFSGGLNMFVKPRGKEVKYLEAMSGGEKTLAALSLIFALQRYKPAPFYYFDEVDAHLDEVNAVRVGELIKEYSKRAQFIVVTLRESVAYLADKLIGVTSRGGVSEVYPFDPSKLEK</sequence>
<dbReference type="InterPro" id="IPR036277">
    <property type="entry name" value="SMC_hinge_sf"/>
</dbReference>
<dbReference type="GO" id="GO:0016887">
    <property type="term" value="F:ATP hydrolysis activity"/>
    <property type="evidence" value="ECO:0007669"/>
    <property type="project" value="InterPro"/>
</dbReference>
<dbReference type="Pfam" id="PF02463">
    <property type="entry name" value="SMC_N"/>
    <property type="match status" value="1"/>
</dbReference>
<dbReference type="GO" id="GO:0007062">
    <property type="term" value="P:sister chromatid cohesion"/>
    <property type="evidence" value="ECO:0007669"/>
    <property type="project" value="InterPro"/>
</dbReference>
<protein>
    <recommendedName>
        <fullName evidence="6">Chromosome partition protein Smc</fullName>
    </recommendedName>
</protein>
<dbReference type="GO" id="GO:0030261">
    <property type="term" value="P:chromosome condensation"/>
    <property type="evidence" value="ECO:0007669"/>
    <property type="project" value="InterPro"/>
</dbReference>
<dbReference type="NCBIfam" id="TIGR02168">
    <property type="entry name" value="SMC_prok_B"/>
    <property type="match status" value="1"/>
</dbReference>
<dbReference type="Gene3D" id="1.10.287.1490">
    <property type="match status" value="1"/>
</dbReference>
<dbReference type="SUPFAM" id="SSF75553">
    <property type="entry name" value="Smc hinge domain"/>
    <property type="match status" value="1"/>
</dbReference>
<feature type="coiled-coil region" evidence="6">
    <location>
        <begin position="673"/>
        <end position="933"/>
    </location>
</feature>
<comment type="function">
    <text evidence="6">Required for chromosome condensation and partitioning.</text>
</comment>
<evidence type="ECO:0000256" key="3">
    <source>
        <dbReference type="ARBA" id="ARBA00022840"/>
    </source>
</evidence>
<comment type="subcellular location">
    <subcellularLocation>
        <location evidence="6">Cytoplasm</location>
    </subcellularLocation>
</comment>
<dbReference type="GO" id="GO:0005694">
    <property type="term" value="C:chromosome"/>
    <property type="evidence" value="ECO:0007669"/>
    <property type="project" value="InterPro"/>
</dbReference>
<gene>
    <name evidence="6 8" type="primary">smc</name>
    <name evidence="8" type="ORF">EYH37_02235</name>
</gene>
<feature type="domain" description="SMC hinge" evidence="7">
    <location>
        <begin position="518"/>
        <end position="633"/>
    </location>
</feature>
<dbReference type="GO" id="GO:0006260">
    <property type="term" value="P:DNA replication"/>
    <property type="evidence" value="ECO:0007669"/>
    <property type="project" value="UniProtKB-UniRule"/>
</dbReference>
<comment type="domain">
    <text evidence="6">Contains large globular domains required for ATP hydrolysis at each terminus and a third globular domain forming a flexible hinge near the middle of the molecule. These domains are separated by coiled-coil structures.</text>
</comment>
<proteinExistence type="inferred from homology"/>
<dbReference type="SUPFAM" id="SSF57997">
    <property type="entry name" value="Tropomyosin"/>
    <property type="match status" value="1"/>
</dbReference>
<dbReference type="NCBIfam" id="TIGR02169">
    <property type="entry name" value="SMC_prok_A"/>
    <property type="match status" value="1"/>
</dbReference>
<evidence type="ECO:0000256" key="2">
    <source>
        <dbReference type="ARBA" id="ARBA00022741"/>
    </source>
</evidence>
<evidence type="ECO:0000256" key="4">
    <source>
        <dbReference type="ARBA" id="ARBA00023054"/>
    </source>
</evidence>
<dbReference type="PANTHER" id="PTHR43977">
    <property type="entry name" value="STRUCTURAL MAINTENANCE OF CHROMOSOMES PROTEIN 3"/>
    <property type="match status" value="1"/>
</dbReference>
<dbReference type="GO" id="GO:0003677">
    <property type="term" value="F:DNA binding"/>
    <property type="evidence" value="ECO:0007669"/>
    <property type="project" value="UniProtKB-UniRule"/>
</dbReference>
<dbReference type="PIRSF" id="PIRSF005719">
    <property type="entry name" value="SMC"/>
    <property type="match status" value="1"/>
</dbReference>
<evidence type="ECO:0000313" key="8">
    <source>
        <dbReference type="EMBL" id="HIP98171.1"/>
    </source>
</evidence>
<evidence type="ECO:0000256" key="1">
    <source>
        <dbReference type="ARBA" id="ARBA00022490"/>
    </source>
</evidence>
<dbReference type="InterPro" id="IPR003395">
    <property type="entry name" value="RecF/RecN/SMC_N"/>
</dbReference>
<keyword evidence="4 6" id="KW-0175">Coiled coil</keyword>
<dbReference type="Pfam" id="PF06470">
    <property type="entry name" value="SMC_hinge"/>
    <property type="match status" value="1"/>
</dbReference>
<evidence type="ECO:0000256" key="6">
    <source>
        <dbReference type="HAMAP-Rule" id="MF_01894"/>
    </source>
</evidence>
<dbReference type="InterPro" id="IPR011890">
    <property type="entry name" value="SMC_prok"/>
</dbReference>
<dbReference type="Gene3D" id="3.30.70.1620">
    <property type="match status" value="1"/>
</dbReference>
<feature type="binding site" evidence="6">
    <location>
        <begin position="43"/>
        <end position="50"/>
    </location>
    <ligand>
        <name>ATP</name>
        <dbReference type="ChEBI" id="CHEBI:30616"/>
    </ligand>
</feature>
<dbReference type="EMBL" id="DQVE01000022">
    <property type="protein sequence ID" value="HIP98171.1"/>
    <property type="molecule type" value="Genomic_DNA"/>
</dbReference>
<dbReference type="InterPro" id="IPR010935">
    <property type="entry name" value="SMC_hinge"/>
</dbReference>
<dbReference type="GO" id="GO:0007059">
    <property type="term" value="P:chromosome segregation"/>
    <property type="evidence" value="ECO:0007669"/>
    <property type="project" value="UniProtKB-UniRule"/>
</dbReference>
<organism evidence="8 9">
    <name type="scientific">Aquifex aeolicus</name>
    <dbReference type="NCBI Taxonomy" id="63363"/>
    <lineage>
        <taxon>Bacteria</taxon>
        <taxon>Pseudomonadati</taxon>
        <taxon>Aquificota</taxon>
        <taxon>Aquificia</taxon>
        <taxon>Aquificales</taxon>
        <taxon>Aquificaceae</taxon>
        <taxon>Aquifex</taxon>
    </lineage>
</organism>
<reference evidence="8" key="1">
    <citation type="journal article" date="2020" name="ISME J.">
        <title>Gammaproteobacteria mediating utilization of methyl-, sulfur- and petroleum organic compounds in deep ocean hydrothermal plumes.</title>
        <authorList>
            <person name="Zhou Z."/>
            <person name="Liu Y."/>
            <person name="Pan J."/>
            <person name="Cron B.R."/>
            <person name="Toner B.M."/>
            <person name="Anantharaman K."/>
            <person name="Breier J.A."/>
            <person name="Dick G.J."/>
            <person name="Li M."/>
        </authorList>
    </citation>
    <scope>NUCLEOTIDE SEQUENCE</scope>
    <source>
        <strain evidence="8">SZUA-1501</strain>
    </source>
</reference>
<dbReference type="AlphaFoldDB" id="A0A9D1CF90"/>